<sequence>MVSDDKTNYIWSQAEFTSNYARKRSWVDILERDPKTEISTKLETDSPETEKCFLCCYLMGIKKTVQQYKSLRTTNLVGFNPVEEDNINSLTNTNCRL</sequence>
<reference evidence="2" key="1">
    <citation type="submission" date="2013-02" db="EMBL/GenBank/DDBJ databases">
        <authorList>
            <person name="Hughes D."/>
        </authorList>
    </citation>
    <scope>NUCLEOTIDE SEQUENCE</scope>
    <source>
        <strain>Durham</strain>
        <strain evidence="2">NC isolate 2 -- Noor lab</strain>
    </source>
</reference>
<reference evidence="1" key="2">
    <citation type="submission" date="2015-06" db="UniProtKB">
        <authorList>
            <consortium name="EnsemblMetazoa"/>
        </authorList>
    </citation>
    <scope>IDENTIFICATION</scope>
</reference>
<dbReference type="EnsemblMetazoa" id="MESCA003492-RA">
    <property type="protein sequence ID" value="MESCA003492-PA"/>
    <property type="gene ID" value="MESCA003492"/>
</dbReference>
<organism evidence="1 2">
    <name type="scientific">Megaselia scalaris</name>
    <name type="common">Humpbacked fly</name>
    <name type="synonym">Phora scalaris</name>
    <dbReference type="NCBI Taxonomy" id="36166"/>
    <lineage>
        <taxon>Eukaryota</taxon>
        <taxon>Metazoa</taxon>
        <taxon>Ecdysozoa</taxon>
        <taxon>Arthropoda</taxon>
        <taxon>Hexapoda</taxon>
        <taxon>Insecta</taxon>
        <taxon>Pterygota</taxon>
        <taxon>Neoptera</taxon>
        <taxon>Endopterygota</taxon>
        <taxon>Diptera</taxon>
        <taxon>Brachycera</taxon>
        <taxon>Muscomorpha</taxon>
        <taxon>Platypezoidea</taxon>
        <taxon>Phoridae</taxon>
        <taxon>Megaseliini</taxon>
        <taxon>Megaselia</taxon>
    </lineage>
</organism>
<dbReference type="Proteomes" id="UP000015102">
    <property type="component" value="Unassembled WGS sequence"/>
</dbReference>
<name>T1GJ50_MEGSC</name>
<evidence type="ECO:0000313" key="2">
    <source>
        <dbReference type="Proteomes" id="UP000015102"/>
    </source>
</evidence>
<accession>T1GJ50</accession>
<dbReference type="HOGENOM" id="CLU_2349054_0_0_1"/>
<protein>
    <submittedName>
        <fullName evidence="1">Uncharacterized protein</fullName>
    </submittedName>
</protein>
<dbReference type="AlphaFoldDB" id="T1GJ50"/>
<proteinExistence type="predicted"/>
<evidence type="ECO:0000313" key="1">
    <source>
        <dbReference type="EnsemblMetazoa" id="MESCA003492-PA"/>
    </source>
</evidence>
<dbReference type="EMBL" id="CAQQ02069234">
    <property type="status" value="NOT_ANNOTATED_CDS"/>
    <property type="molecule type" value="Genomic_DNA"/>
</dbReference>
<keyword evidence="2" id="KW-1185">Reference proteome</keyword>
<dbReference type="EMBL" id="CAQQ02069235">
    <property type="status" value="NOT_ANNOTATED_CDS"/>
    <property type="molecule type" value="Genomic_DNA"/>
</dbReference>